<feature type="transmembrane region" description="Helical" evidence="1">
    <location>
        <begin position="80"/>
        <end position="102"/>
    </location>
</feature>
<dbReference type="EMBL" id="FNDZ01000005">
    <property type="protein sequence ID" value="SDI90957.1"/>
    <property type="molecule type" value="Genomic_DNA"/>
</dbReference>
<feature type="transmembrane region" description="Helical" evidence="1">
    <location>
        <begin position="52"/>
        <end position="73"/>
    </location>
</feature>
<accession>A0A1G8PEW2</accession>
<proteinExistence type="predicted"/>
<evidence type="ECO:0000256" key="1">
    <source>
        <dbReference type="SAM" id="Phobius"/>
    </source>
</evidence>
<protein>
    <recommendedName>
        <fullName evidence="4">DUF4064 domain-containing protein</fullName>
    </recommendedName>
</protein>
<keyword evidence="1" id="KW-0812">Transmembrane</keyword>
<dbReference type="Proteomes" id="UP000183255">
    <property type="component" value="Unassembled WGS sequence"/>
</dbReference>
<keyword evidence="1" id="KW-0472">Membrane</keyword>
<feature type="transmembrane region" description="Helical" evidence="1">
    <location>
        <begin position="12"/>
        <end position="32"/>
    </location>
</feature>
<evidence type="ECO:0000313" key="3">
    <source>
        <dbReference type="Proteomes" id="UP000183255"/>
    </source>
</evidence>
<evidence type="ECO:0008006" key="4">
    <source>
        <dbReference type="Google" id="ProtNLM"/>
    </source>
</evidence>
<sequence>MKLTFYTSTKTGIYAITFMIMAVILVVVVAYLGQDMEVEPEGSFFDHMNLAVMTLLAFLFSIISLVTGLLAVIRDKERSILSMGAVLLSFVAVYFGTMEFIGEMNLFNLQTK</sequence>
<dbReference type="RefSeq" id="WP_031576574.1">
    <property type="nucleotide sequence ID" value="NZ_FNDZ01000005.1"/>
</dbReference>
<evidence type="ECO:0000313" key="2">
    <source>
        <dbReference type="EMBL" id="SDI90957.1"/>
    </source>
</evidence>
<keyword evidence="1" id="KW-1133">Transmembrane helix</keyword>
<dbReference type="AlphaFoldDB" id="A0A1G8PEW2"/>
<organism evidence="2 3">
    <name type="scientific">Proteiniclasticum ruminis</name>
    <dbReference type="NCBI Taxonomy" id="398199"/>
    <lineage>
        <taxon>Bacteria</taxon>
        <taxon>Bacillati</taxon>
        <taxon>Bacillota</taxon>
        <taxon>Clostridia</taxon>
        <taxon>Eubacteriales</taxon>
        <taxon>Clostridiaceae</taxon>
        <taxon>Proteiniclasticum</taxon>
    </lineage>
</organism>
<gene>
    <name evidence="2" type="ORF">SAMN05421804_10581</name>
</gene>
<reference evidence="2 3" key="1">
    <citation type="submission" date="2016-10" db="EMBL/GenBank/DDBJ databases">
        <authorList>
            <person name="de Groot N.N."/>
        </authorList>
    </citation>
    <scope>NUCLEOTIDE SEQUENCE [LARGE SCALE GENOMIC DNA]</scope>
    <source>
        <strain evidence="2 3">CGMCC 1.5058</strain>
    </source>
</reference>
<name>A0A1G8PEW2_9CLOT</name>